<dbReference type="InterPro" id="IPR000330">
    <property type="entry name" value="SNF2_N"/>
</dbReference>
<protein>
    <submittedName>
        <fullName evidence="15">SWI/SNF-related matrix-associated actin-dependent regulator of chromatin subfamily A member 3-like 1</fullName>
    </submittedName>
</protein>
<dbReference type="Gene3D" id="3.30.40.10">
    <property type="entry name" value="Zinc/RING finger domain, C3HC4 (zinc finger)"/>
    <property type="match status" value="1"/>
</dbReference>
<dbReference type="InterPro" id="IPR050628">
    <property type="entry name" value="SNF2_RAD54_helicase_TF"/>
</dbReference>
<evidence type="ECO:0000256" key="8">
    <source>
        <dbReference type="ARBA" id="ARBA00022833"/>
    </source>
</evidence>
<dbReference type="InterPro" id="IPR017907">
    <property type="entry name" value="Znf_RING_CS"/>
</dbReference>
<evidence type="ECO:0000313" key="16">
    <source>
        <dbReference type="Proteomes" id="UP001237642"/>
    </source>
</evidence>
<feature type="domain" description="Helicase C-terminal" evidence="14">
    <location>
        <begin position="702"/>
        <end position="868"/>
    </location>
</feature>
<dbReference type="GO" id="GO:0005634">
    <property type="term" value="C:nucleus"/>
    <property type="evidence" value="ECO:0007669"/>
    <property type="project" value="UniProtKB-SubCell"/>
</dbReference>
<dbReference type="GO" id="GO:0008270">
    <property type="term" value="F:zinc ion binding"/>
    <property type="evidence" value="ECO:0007669"/>
    <property type="project" value="UniProtKB-KW"/>
</dbReference>
<dbReference type="Pfam" id="PF00176">
    <property type="entry name" value="SNF2-rel_dom"/>
    <property type="match status" value="1"/>
</dbReference>
<evidence type="ECO:0000313" key="15">
    <source>
        <dbReference type="EMBL" id="KAK1393591.1"/>
    </source>
</evidence>
<dbReference type="GO" id="GO:0003676">
    <property type="term" value="F:nucleic acid binding"/>
    <property type="evidence" value="ECO:0007669"/>
    <property type="project" value="InterPro"/>
</dbReference>
<keyword evidence="8" id="KW-0862">Zinc</keyword>
<comment type="caution">
    <text evidence="15">The sequence shown here is derived from an EMBL/GenBank/DDBJ whole genome shotgun (WGS) entry which is preliminary data.</text>
</comment>
<accession>A0AAD8IXS8</accession>
<dbReference type="Gene3D" id="3.40.50.10810">
    <property type="entry name" value="Tandem AAA-ATPase domain"/>
    <property type="match status" value="2"/>
</dbReference>
<evidence type="ECO:0000256" key="11">
    <source>
        <dbReference type="PROSITE-ProRule" id="PRU00175"/>
    </source>
</evidence>
<dbReference type="InterPro" id="IPR049730">
    <property type="entry name" value="SNF2/RAD54-like_C"/>
</dbReference>
<evidence type="ECO:0000256" key="4">
    <source>
        <dbReference type="ARBA" id="ARBA00022741"/>
    </source>
</evidence>
<dbReference type="InterPro" id="IPR001650">
    <property type="entry name" value="Helicase_C-like"/>
</dbReference>
<comment type="similarity">
    <text evidence="2">Belongs to the SNF2/RAD54 helicase family. RAD16 subfamily.</text>
</comment>
<dbReference type="AlphaFoldDB" id="A0AAD8IXS8"/>
<dbReference type="Gene3D" id="3.30.70.2330">
    <property type="match status" value="1"/>
</dbReference>
<feature type="domain" description="Helicase ATP-binding" evidence="13">
    <location>
        <begin position="252"/>
        <end position="482"/>
    </location>
</feature>
<dbReference type="GO" id="GO:0005524">
    <property type="term" value="F:ATP binding"/>
    <property type="evidence" value="ECO:0007669"/>
    <property type="project" value="UniProtKB-KW"/>
</dbReference>
<organism evidence="15 16">
    <name type="scientific">Heracleum sosnowskyi</name>
    <dbReference type="NCBI Taxonomy" id="360622"/>
    <lineage>
        <taxon>Eukaryota</taxon>
        <taxon>Viridiplantae</taxon>
        <taxon>Streptophyta</taxon>
        <taxon>Embryophyta</taxon>
        <taxon>Tracheophyta</taxon>
        <taxon>Spermatophyta</taxon>
        <taxon>Magnoliopsida</taxon>
        <taxon>eudicotyledons</taxon>
        <taxon>Gunneridae</taxon>
        <taxon>Pentapetalae</taxon>
        <taxon>asterids</taxon>
        <taxon>campanulids</taxon>
        <taxon>Apiales</taxon>
        <taxon>Apiaceae</taxon>
        <taxon>Apioideae</taxon>
        <taxon>apioid superclade</taxon>
        <taxon>Tordylieae</taxon>
        <taxon>Tordyliinae</taxon>
        <taxon>Heracleum</taxon>
    </lineage>
</organism>
<keyword evidence="16" id="KW-1185">Reference proteome</keyword>
<evidence type="ECO:0000256" key="5">
    <source>
        <dbReference type="ARBA" id="ARBA00022771"/>
    </source>
</evidence>
<dbReference type="GO" id="GO:0006281">
    <property type="term" value="P:DNA repair"/>
    <property type="evidence" value="ECO:0007669"/>
    <property type="project" value="TreeGrafter"/>
</dbReference>
<dbReference type="InterPro" id="IPR014905">
    <property type="entry name" value="HIRAN"/>
</dbReference>
<dbReference type="InterPro" id="IPR038718">
    <property type="entry name" value="SNF2-like_sf"/>
</dbReference>
<dbReference type="GO" id="GO:0008094">
    <property type="term" value="F:ATP-dependent activity, acting on DNA"/>
    <property type="evidence" value="ECO:0007669"/>
    <property type="project" value="TreeGrafter"/>
</dbReference>
<dbReference type="SUPFAM" id="SSF57850">
    <property type="entry name" value="RING/U-box"/>
    <property type="match status" value="1"/>
</dbReference>
<dbReference type="Pfam" id="PF13920">
    <property type="entry name" value="zf-C3HC4_3"/>
    <property type="match status" value="1"/>
</dbReference>
<evidence type="ECO:0000259" key="13">
    <source>
        <dbReference type="PROSITE" id="PS51192"/>
    </source>
</evidence>
<feature type="domain" description="RING-type" evidence="12">
    <location>
        <begin position="631"/>
        <end position="670"/>
    </location>
</feature>
<dbReference type="PROSITE" id="PS51192">
    <property type="entry name" value="HELICASE_ATP_BIND_1"/>
    <property type="match status" value="1"/>
</dbReference>
<evidence type="ECO:0000256" key="6">
    <source>
        <dbReference type="ARBA" id="ARBA00022801"/>
    </source>
</evidence>
<dbReference type="Pfam" id="PF08797">
    <property type="entry name" value="HIRAN"/>
    <property type="match status" value="1"/>
</dbReference>
<dbReference type="SMART" id="SM00490">
    <property type="entry name" value="HELICc"/>
    <property type="match status" value="1"/>
</dbReference>
<evidence type="ECO:0000256" key="2">
    <source>
        <dbReference type="ARBA" id="ARBA00008438"/>
    </source>
</evidence>
<keyword evidence="9" id="KW-0067">ATP-binding</keyword>
<keyword evidence="7" id="KW-0347">Helicase</keyword>
<keyword evidence="6" id="KW-0378">Hydrolase</keyword>
<dbReference type="InterPro" id="IPR013083">
    <property type="entry name" value="Znf_RING/FYVE/PHD"/>
</dbReference>
<evidence type="ECO:0000256" key="3">
    <source>
        <dbReference type="ARBA" id="ARBA00022723"/>
    </source>
</evidence>
<dbReference type="SMART" id="SM00910">
    <property type="entry name" value="HIRAN"/>
    <property type="match status" value="1"/>
</dbReference>
<dbReference type="PROSITE" id="PS51194">
    <property type="entry name" value="HELICASE_CTER"/>
    <property type="match status" value="1"/>
</dbReference>
<keyword evidence="10" id="KW-0539">Nucleus</keyword>
<dbReference type="InterPro" id="IPR027417">
    <property type="entry name" value="P-loop_NTPase"/>
</dbReference>
<evidence type="ECO:0000256" key="10">
    <source>
        <dbReference type="ARBA" id="ARBA00023242"/>
    </source>
</evidence>
<proteinExistence type="inferred from homology"/>
<gene>
    <name evidence="15" type="ORF">POM88_012647</name>
</gene>
<evidence type="ECO:0000256" key="1">
    <source>
        <dbReference type="ARBA" id="ARBA00004123"/>
    </source>
</evidence>
<dbReference type="CDD" id="cd16509">
    <property type="entry name" value="RING-HC_HLTF"/>
    <property type="match status" value="1"/>
</dbReference>
<dbReference type="EMBL" id="JAUIZM010000003">
    <property type="protein sequence ID" value="KAK1393591.1"/>
    <property type="molecule type" value="Genomic_DNA"/>
</dbReference>
<dbReference type="GO" id="GO:0004386">
    <property type="term" value="F:helicase activity"/>
    <property type="evidence" value="ECO:0007669"/>
    <property type="project" value="UniProtKB-KW"/>
</dbReference>
<dbReference type="SUPFAM" id="SSF52540">
    <property type="entry name" value="P-loop containing nucleoside triphosphate hydrolases"/>
    <property type="match status" value="2"/>
</dbReference>
<keyword evidence="3" id="KW-0479">Metal-binding</keyword>
<evidence type="ECO:0000256" key="7">
    <source>
        <dbReference type="ARBA" id="ARBA00022806"/>
    </source>
</evidence>
<dbReference type="PANTHER" id="PTHR45626:SF17">
    <property type="entry name" value="HELICASE-LIKE TRANSCRIPTION FACTOR"/>
    <property type="match status" value="1"/>
</dbReference>
<reference evidence="15" key="1">
    <citation type="submission" date="2023-02" db="EMBL/GenBank/DDBJ databases">
        <title>Genome of toxic invasive species Heracleum sosnowskyi carries increased number of genes despite the absence of recent whole-genome duplications.</title>
        <authorList>
            <person name="Schelkunov M."/>
            <person name="Shtratnikova V."/>
            <person name="Makarenko M."/>
            <person name="Klepikova A."/>
            <person name="Omelchenko D."/>
            <person name="Novikova G."/>
            <person name="Obukhova E."/>
            <person name="Bogdanov V."/>
            <person name="Penin A."/>
            <person name="Logacheva M."/>
        </authorList>
    </citation>
    <scope>NUCLEOTIDE SEQUENCE</scope>
    <source>
        <strain evidence="15">Hsosn_3</strain>
        <tissue evidence="15">Leaf</tissue>
    </source>
</reference>
<name>A0AAD8IXS8_9APIA</name>
<dbReference type="PROSITE" id="PS00518">
    <property type="entry name" value="ZF_RING_1"/>
    <property type="match status" value="1"/>
</dbReference>
<dbReference type="Pfam" id="PF00271">
    <property type="entry name" value="Helicase_C"/>
    <property type="match status" value="1"/>
</dbReference>
<dbReference type="PANTHER" id="PTHR45626">
    <property type="entry name" value="TRANSCRIPTION TERMINATION FACTOR 2-RELATED"/>
    <property type="match status" value="1"/>
</dbReference>
<dbReference type="Gene3D" id="3.40.50.300">
    <property type="entry name" value="P-loop containing nucleotide triphosphate hydrolases"/>
    <property type="match status" value="1"/>
</dbReference>
<sequence>MADEDDPVNVYLRLNTWPDFPTDGEEIVAGMDPTNVMSDFGETYMLGFIIANIVGIQSNSGTITGREMVSLIRDPLNPFDCNAIRVVNIRNLQVGFIEKCASDVLAPLLDDNLISIEGIVPNNQGRRGTGMIPCQVHVFAINGNVEGVYVAIARSGLELIRTDEECVRIPEIVRQNADDRKRLNDIFKVESQGGMVEVMEAPREVIKSELFLHQKEGLAWLVKRENSGELPPFWVERSGGTFYYEITDFETNERPQPLHGGIFADDMGMGKTLTLLSLIALDQIGYGNNLLVHGASESNVVDDDDDDDEFVVYGGKNPKKGRGTKMVNRIKKRNRSTGNLDNARHEYNLIDAVALRTTLVVCPPSVFSTWITQLGEHTKRGKLKVYLYYGDRTDDPMELTKYDMVLTTYTTLGSELNLESPMFRVAWWRVILDEAHMIKNSNAQQTRAVNKLIADRRWLVTGTPIQNGTLDLFSLMSFLRYQPFANRNYWNTLVQRPVDHGDEFGLTRLQAVMATICLRRTKDKGLLGLPQKMMEICYIDLSAEERELYDRIEGEAKTVVRDYISSNRVANNYTTVLSIILRLRQICTDVDLCPKDLIASLPPSNIEDVSNNPELLKKLVAMLDDGEDFDCPICISTPTNIVITRCAHIYCKSCILKTLKRAKPRCPLCRHQLLESDLFSPPQEVSENAEVVSSSKSSKTSALLKLLSASRDQDPTAKSVIFSQFRKMLILLEEPLKNAGFKVLRLDGSMNAKKRSQVIKDFGVPAPGGPTVLLASLKASGTGVNLAAANRVYLLEPWWNPAVEEQAMDRVHRIGQTKEVTIVRIIARNSIEERILELQDKKKRMASEAFERKGGPAERREINIDDIRTLISLTG</sequence>
<dbReference type="Proteomes" id="UP001237642">
    <property type="component" value="Unassembled WGS sequence"/>
</dbReference>
<dbReference type="SMART" id="SM00487">
    <property type="entry name" value="DEXDc"/>
    <property type="match status" value="1"/>
</dbReference>
<keyword evidence="5 11" id="KW-0863">Zinc-finger</keyword>
<evidence type="ECO:0000256" key="9">
    <source>
        <dbReference type="ARBA" id="ARBA00022840"/>
    </source>
</evidence>
<dbReference type="GO" id="GO:0016818">
    <property type="term" value="F:hydrolase activity, acting on acid anhydrides, in phosphorus-containing anhydrides"/>
    <property type="evidence" value="ECO:0007669"/>
    <property type="project" value="InterPro"/>
</dbReference>
<evidence type="ECO:0000259" key="14">
    <source>
        <dbReference type="PROSITE" id="PS51194"/>
    </source>
</evidence>
<dbReference type="InterPro" id="IPR001841">
    <property type="entry name" value="Znf_RING"/>
</dbReference>
<dbReference type="CDD" id="cd18793">
    <property type="entry name" value="SF2_C_SNF"/>
    <property type="match status" value="1"/>
</dbReference>
<comment type="subcellular location">
    <subcellularLocation>
        <location evidence="1">Nucleus</location>
    </subcellularLocation>
</comment>
<dbReference type="InterPro" id="IPR014001">
    <property type="entry name" value="Helicase_ATP-bd"/>
</dbReference>
<keyword evidence="4" id="KW-0547">Nucleotide-binding</keyword>
<evidence type="ECO:0000259" key="12">
    <source>
        <dbReference type="PROSITE" id="PS50089"/>
    </source>
</evidence>
<dbReference type="SMART" id="SM00184">
    <property type="entry name" value="RING"/>
    <property type="match status" value="1"/>
</dbReference>
<dbReference type="PROSITE" id="PS50089">
    <property type="entry name" value="ZF_RING_2"/>
    <property type="match status" value="1"/>
</dbReference>
<reference evidence="15" key="2">
    <citation type="submission" date="2023-05" db="EMBL/GenBank/DDBJ databases">
        <authorList>
            <person name="Schelkunov M.I."/>
        </authorList>
    </citation>
    <scope>NUCLEOTIDE SEQUENCE</scope>
    <source>
        <strain evidence="15">Hsosn_3</strain>
        <tissue evidence="15">Leaf</tissue>
    </source>
</reference>